<comment type="caution">
    <text evidence="10">The sequence shown here is derived from an EMBL/GenBank/DDBJ whole genome shotgun (WGS) entry which is preliminary data.</text>
</comment>
<keyword evidence="8 9" id="KW-0862">Zinc</keyword>
<dbReference type="InterPro" id="IPR002036">
    <property type="entry name" value="YbeY"/>
</dbReference>
<name>A0A2W1JR69_9CYAN</name>
<keyword evidence="11" id="KW-1185">Reference proteome</keyword>
<keyword evidence="5 9" id="KW-0479">Metal-binding</keyword>
<feature type="binding site" evidence="9">
    <location>
        <position position="122"/>
    </location>
    <ligand>
        <name>Zn(2+)</name>
        <dbReference type="ChEBI" id="CHEBI:29105"/>
        <note>catalytic</note>
    </ligand>
</feature>
<dbReference type="EMBL" id="PQWO01000018">
    <property type="protein sequence ID" value="PZD71367.1"/>
    <property type="molecule type" value="Genomic_DNA"/>
</dbReference>
<reference evidence="10 11" key="1">
    <citation type="journal article" date="2018" name="Sci. Rep.">
        <title>A novel species of the marine cyanobacterium Acaryochloris with a unique pigment content and lifestyle.</title>
        <authorList>
            <person name="Partensky F."/>
            <person name="Six C."/>
            <person name="Ratin M."/>
            <person name="Garczarek L."/>
            <person name="Vaulot D."/>
            <person name="Probert I."/>
            <person name="Calteau A."/>
            <person name="Gourvil P."/>
            <person name="Marie D."/>
            <person name="Grebert T."/>
            <person name="Bouchier C."/>
            <person name="Le Panse S."/>
            <person name="Gachenot M."/>
            <person name="Rodriguez F."/>
            <person name="Garrido J.L."/>
        </authorList>
    </citation>
    <scope>NUCLEOTIDE SEQUENCE [LARGE SCALE GENOMIC DNA]</scope>
    <source>
        <strain evidence="10 11">RCC1774</strain>
    </source>
</reference>
<keyword evidence="7 9" id="KW-0378">Hydrolase</keyword>
<comment type="function">
    <text evidence="9">Single strand-specific metallo-endoribonuclease involved in late-stage 70S ribosome quality control and in maturation of the 3' terminus of the 16S rRNA.</text>
</comment>
<dbReference type="Gene3D" id="3.40.390.30">
    <property type="entry name" value="Metalloproteases ('zincins'), catalytic domain"/>
    <property type="match status" value="1"/>
</dbReference>
<evidence type="ECO:0000256" key="5">
    <source>
        <dbReference type="ARBA" id="ARBA00022723"/>
    </source>
</evidence>
<evidence type="ECO:0000313" key="11">
    <source>
        <dbReference type="Proteomes" id="UP000248857"/>
    </source>
</evidence>
<evidence type="ECO:0000256" key="6">
    <source>
        <dbReference type="ARBA" id="ARBA00022759"/>
    </source>
</evidence>
<keyword evidence="9" id="KW-0963">Cytoplasm</keyword>
<dbReference type="PROSITE" id="PS01306">
    <property type="entry name" value="UPF0054"/>
    <property type="match status" value="1"/>
</dbReference>
<dbReference type="InterPro" id="IPR020549">
    <property type="entry name" value="YbeY_CS"/>
</dbReference>
<dbReference type="GO" id="GO:0004222">
    <property type="term" value="F:metalloendopeptidase activity"/>
    <property type="evidence" value="ECO:0007669"/>
    <property type="project" value="InterPro"/>
</dbReference>
<comment type="subcellular location">
    <subcellularLocation>
        <location evidence="9">Cytoplasm</location>
    </subcellularLocation>
</comment>
<evidence type="ECO:0000256" key="1">
    <source>
        <dbReference type="ARBA" id="ARBA00010875"/>
    </source>
</evidence>
<proteinExistence type="inferred from homology"/>
<dbReference type="GO" id="GO:0004521">
    <property type="term" value="F:RNA endonuclease activity"/>
    <property type="evidence" value="ECO:0007669"/>
    <property type="project" value="UniProtKB-UniRule"/>
</dbReference>
<keyword evidence="3 9" id="KW-0698">rRNA processing</keyword>
<dbReference type="PANTHER" id="PTHR46986">
    <property type="entry name" value="ENDORIBONUCLEASE YBEY, CHLOROPLASTIC"/>
    <property type="match status" value="1"/>
</dbReference>
<dbReference type="Pfam" id="PF02130">
    <property type="entry name" value="YbeY"/>
    <property type="match status" value="1"/>
</dbReference>
<gene>
    <name evidence="10" type="primary">ybeY_1</name>
    <name evidence="9" type="synonym">ybeY</name>
    <name evidence="10" type="ORF">C1752_06646</name>
</gene>
<comment type="cofactor">
    <cofactor evidence="9">
        <name>Zn(2+)</name>
        <dbReference type="ChEBI" id="CHEBI:29105"/>
    </cofactor>
    <text evidence="9">Binds 1 zinc ion.</text>
</comment>
<evidence type="ECO:0000256" key="8">
    <source>
        <dbReference type="ARBA" id="ARBA00022833"/>
    </source>
</evidence>
<dbReference type="EC" id="3.1.-.-" evidence="9"/>
<evidence type="ECO:0000256" key="4">
    <source>
        <dbReference type="ARBA" id="ARBA00022722"/>
    </source>
</evidence>
<evidence type="ECO:0000313" key="10">
    <source>
        <dbReference type="EMBL" id="PZD71367.1"/>
    </source>
</evidence>
<dbReference type="GO" id="GO:0008270">
    <property type="term" value="F:zinc ion binding"/>
    <property type="evidence" value="ECO:0007669"/>
    <property type="project" value="UniProtKB-UniRule"/>
</dbReference>
<keyword evidence="4 9" id="KW-0540">Nuclease</keyword>
<dbReference type="HAMAP" id="MF_00009">
    <property type="entry name" value="Endoribonucl_YbeY"/>
    <property type="match status" value="1"/>
</dbReference>
<evidence type="ECO:0000256" key="3">
    <source>
        <dbReference type="ARBA" id="ARBA00022552"/>
    </source>
</evidence>
<organism evidence="10 11">
    <name type="scientific">Acaryochloris thomasi RCC1774</name>
    <dbReference type="NCBI Taxonomy" id="1764569"/>
    <lineage>
        <taxon>Bacteria</taxon>
        <taxon>Bacillati</taxon>
        <taxon>Cyanobacteriota</taxon>
        <taxon>Cyanophyceae</taxon>
        <taxon>Acaryochloridales</taxon>
        <taxon>Acaryochloridaceae</taxon>
        <taxon>Acaryochloris</taxon>
        <taxon>Acaryochloris thomasi</taxon>
    </lineage>
</organism>
<keyword evidence="2 9" id="KW-0690">Ribosome biogenesis</keyword>
<evidence type="ECO:0000256" key="9">
    <source>
        <dbReference type="HAMAP-Rule" id="MF_00009"/>
    </source>
</evidence>
<feature type="binding site" evidence="9">
    <location>
        <position position="112"/>
    </location>
    <ligand>
        <name>Zn(2+)</name>
        <dbReference type="ChEBI" id="CHEBI:29105"/>
        <note>catalytic</note>
    </ligand>
</feature>
<sequence length="145" mass="16426">MGEQTWQQWFNHWLTQLDPALSPIDAYSLCLRLTDDAEIQQLNATYRSYNQPTDVLAFAALENLVADTPPPVQWQTDPVELGDIIISLETASRQASEHQHSPEQELAWLASHGLLHLLGWDHPDAASLEQMLQQQDNLLTSMNIL</sequence>
<dbReference type="NCBIfam" id="TIGR00043">
    <property type="entry name" value="rRNA maturation RNase YbeY"/>
    <property type="match status" value="1"/>
</dbReference>
<feature type="binding site" evidence="9">
    <location>
        <position position="116"/>
    </location>
    <ligand>
        <name>Zn(2+)</name>
        <dbReference type="ChEBI" id="CHEBI:29105"/>
        <note>catalytic</note>
    </ligand>
</feature>
<dbReference type="Proteomes" id="UP000248857">
    <property type="component" value="Unassembled WGS sequence"/>
</dbReference>
<dbReference type="GO" id="GO:0005737">
    <property type="term" value="C:cytoplasm"/>
    <property type="evidence" value="ECO:0007669"/>
    <property type="project" value="UniProtKB-SubCell"/>
</dbReference>
<dbReference type="SUPFAM" id="SSF55486">
    <property type="entry name" value="Metalloproteases ('zincins'), catalytic domain"/>
    <property type="match status" value="1"/>
</dbReference>
<comment type="similarity">
    <text evidence="1 9">Belongs to the endoribonuclease YbeY family.</text>
</comment>
<accession>A0A2W1JR69</accession>
<evidence type="ECO:0000256" key="2">
    <source>
        <dbReference type="ARBA" id="ARBA00022517"/>
    </source>
</evidence>
<protein>
    <recommendedName>
        <fullName evidence="9">Endoribonuclease YbeY</fullName>
        <ecNumber evidence="9">3.1.-.-</ecNumber>
    </recommendedName>
</protein>
<dbReference type="AlphaFoldDB" id="A0A2W1JR69"/>
<dbReference type="InterPro" id="IPR023091">
    <property type="entry name" value="MetalPrtase_cat_dom_sf_prd"/>
</dbReference>
<dbReference type="GO" id="GO:0006364">
    <property type="term" value="P:rRNA processing"/>
    <property type="evidence" value="ECO:0007669"/>
    <property type="project" value="UniProtKB-UniRule"/>
</dbReference>
<evidence type="ECO:0000256" key="7">
    <source>
        <dbReference type="ARBA" id="ARBA00022801"/>
    </source>
</evidence>
<dbReference type="PANTHER" id="PTHR46986:SF1">
    <property type="entry name" value="ENDORIBONUCLEASE YBEY, CHLOROPLASTIC"/>
    <property type="match status" value="1"/>
</dbReference>
<keyword evidence="6 9" id="KW-0255">Endonuclease</keyword>